<dbReference type="InterPro" id="IPR003593">
    <property type="entry name" value="AAA+_ATPase"/>
</dbReference>
<dbReference type="PANTHER" id="PTHR46844:SF1">
    <property type="entry name" value="SLR5058 PROTEIN"/>
    <property type="match status" value="1"/>
</dbReference>
<gene>
    <name evidence="2" type="ORF">SAMN05216252_12433</name>
</gene>
<dbReference type="InterPro" id="IPR007111">
    <property type="entry name" value="NACHT_NTPase"/>
</dbReference>
<evidence type="ECO:0000313" key="3">
    <source>
        <dbReference type="Proteomes" id="UP000198280"/>
    </source>
</evidence>
<proteinExistence type="predicted"/>
<sequence>MTGGGNVDPSAVGVRLASAVAGPLVKRLFVAEGPGAGLVDRPVRISSRVSFRGEKRTLTDADLRALAARLVRRALRAGERPVGADEETAVADALAASLHALGDLDLTDVQAVDLGHTAFARALRRAAGSPERELSADGAHFHERLLDTACLHILHFFTQRSTFVAATLVEQSRALGDLTARVDALITRTPLPGGEDAAFERRYLDYVAKKYGRLTIHGLDLADAPDRWPLDTAYLSLEAVPSAGPADGGTEGLAGPRAADRALAAHERVLLRGEAGSGKTTLVQWLATACARQDPDEGMAYLEDRIPFVLPLRTLTRHGGRLPAPRDFLASAGCPLAGTQPAGWEARVLAEGRGLLLVDGIDEIPDAERRRARAWLGDLLDAHPGNRWLVTSRPSAVREDWLAGEGFTELALTPMGPADVAAFVRRWHAAAGPEAAGYAEGLLGAVRAEPDLGRLATNPLMCGLICALHHDRRGYLPRARKDLYAAALSMLLVRRDRERETAVVPLREEAQTELLQRLAYWLVRNGRTEMDLGRAEAVVARALPAVPEAAALGDAGAVLARLLDRGGVLRRPAPASVDFVHRTFQDYLGARAAVEEADFGLLAAHAADDRWEDVLRMAVALARPPERAAILRDLLDRGDLAADRRTRARLHLLAAACLEDAEALDPGVREAVERRAAALVPPADAAEARALAEAGPLVLGLLPGPGGLSDADALHVVVTACHLPSDRAARYLAGFAAHRSLRVRAQLMWSWHRFDCAVYAREVVARLDPDGLDFTIRSAEQLRELRGLGLRPTRLDLRGDLPVDELAGYVAGLALTEVRVKDCALPDLRFLAGQQGLRRLALLGPGAPADWTSIGGLPALRELELAAPDDGRLDLSPLAAHPGPLTVRVPLPADRLTGADRLPAGVTVVPGPRQGG</sequence>
<reference evidence="2 3" key="1">
    <citation type="submission" date="2017-06" db="EMBL/GenBank/DDBJ databases">
        <authorList>
            <person name="Kim H.J."/>
            <person name="Triplett B.A."/>
        </authorList>
    </citation>
    <scope>NUCLEOTIDE SEQUENCE [LARGE SCALE GENOMIC DNA]</scope>
    <source>
        <strain evidence="2 3">CGMCC 4.1858</strain>
    </source>
</reference>
<dbReference type="PANTHER" id="PTHR46844">
    <property type="entry name" value="SLR5058 PROTEIN"/>
    <property type="match status" value="1"/>
</dbReference>
<evidence type="ECO:0000259" key="1">
    <source>
        <dbReference type="PROSITE" id="PS50837"/>
    </source>
</evidence>
<dbReference type="Pfam" id="PF22733">
    <property type="entry name" value="NNH1"/>
    <property type="match status" value="1"/>
</dbReference>
<accession>A0A239MF19</accession>
<dbReference type="SUPFAM" id="SSF52540">
    <property type="entry name" value="P-loop containing nucleoside triphosphate hydrolases"/>
    <property type="match status" value="1"/>
</dbReference>
<keyword evidence="3" id="KW-1185">Reference proteome</keyword>
<dbReference type="Gene3D" id="3.40.50.300">
    <property type="entry name" value="P-loop containing nucleotide triphosphate hydrolases"/>
    <property type="match status" value="1"/>
</dbReference>
<dbReference type="PROSITE" id="PS50837">
    <property type="entry name" value="NACHT"/>
    <property type="match status" value="1"/>
</dbReference>
<dbReference type="EMBL" id="FZOF01000024">
    <property type="protein sequence ID" value="SNT41251.1"/>
    <property type="molecule type" value="Genomic_DNA"/>
</dbReference>
<protein>
    <submittedName>
        <fullName evidence="2">NACHT domain-containing protein</fullName>
    </submittedName>
</protein>
<dbReference type="SMART" id="SM00382">
    <property type="entry name" value="AAA"/>
    <property type="match status" value="1"/>
</dbReference>
<feature type="domain" description="NACHT" evidence="1">
    <location>
        <begin position="267"/>
        <end position="595"/>
    </location>
</feature>
<dbReference type="AlphaFoldDB" id="A0A239MF19"/>
<dbReference type="Proteomes" id="UP000198280">
    <property type="component" value="Unassembled WGS sequence"/>
</dbReference>
<dbReference type="InterPro" id="IPR054547">
    <property type="entry name" value="NNH1"/>
</dbReference>
<dbReference type="InterPro" id="IPR027417">
    <property type="entry name" value="P-loop_NTPase"/>
</dbReference>
<name>A0A239MF19_9ACTN</name>
<organism evidence="2 3">
    <name type="scientific">Actinacidiphila glaucinigra</name>
    <dbReference type="NCBI Taxonomy" id="235986"/>
    <lineage>
        <taxon>Bacteria</taxon>
        <taxon>Bacillati</taxon>
        <taxon>Actinomycetota</taxon>
        <taxon>Actinomycetes</taxon>
        <taxon>Kitasatosporales</taxon>
        <taxon>Streptomycetaceae</taxon>
        <taxon>Actinacidiphila</taxon>
    </lineage>
</organism>
<dbReference type="Pfam" id="PF05729">
    <property type="entry name" value="NACHT"/>
    <property type="match status" value="1"/>
</dbReference>
<evidence type="ECO:0000313" key="2">
    <source>
        <dbReference type="EMBL" id="SNT41251.1"/>
    </source>
</evidence>